<evidence type="ECO:0000256" key="1">
    <source>
        <dbReference type="SAM" id="MobiDB-lite"/>
    </source>
</evidence>
<keyword evidence="2" id="KW-0812">Transmembrane</keyword>
<dbReference type="Gene3D" id="1.25.40.10">
    <property type="entry name" value="Tetratricopeptide repeat domain"/>
    <property type="match status" value="1"/>
</dbReference>
<reference evidence="3 4" key="1">
    <citation type="submission" date="2024-02" db="EMBL/GenBank/DDBJ databases">
        <title>A draft genome for the cacao thread blight pathogen Marasmius crinis-equi.</title>
        <authorList>
            <person name="Cohen S.P."/>
            <person name="Baruah I.K."/>
            <person name="Amoako-Attah I."/>
            <person name="Bukari Y."/>
            <person name="Meinhardt L.W."/>
            <person name="Bailey B.A."/>
        </authorList>
    </citation>
    <scope>NUCLEOTIDE SEQUENCE [LARGE SCALE GENOMIC DNA]</scope>
    <source>
        <strain evidence="3 4">GH-76</strain>
    </source>
</reference>
<feature type="region of interest" description="Disordered" evidence="1">
    <location>
        <begin position="402"/>
        <end position="425"/>
    </location>
</feature>
<sequence>MWRTQTRRIIFSSNIRPALIPTTRRLRWKSSSPEEAPYPQTHSIQQSFAHHPIFVLNVARRFIKYSFIGLVLLGSTTVAAFEATHAWVERVELKKGEREEDLEVSTWEWDLDAEKWNGDEEHGGTDAGLGFRGRHNVRAAWMALNWGVGESTAVIGSDSTTNADGLLGPRGLAIIDPRLVRAEDSLRTAVDIAESKSIEGKLQPWTLSRVLSLHASVLERMGHESSLAAKEQYERAWATQPKLTKESARLAAKLGDLCFRLGDDGSALAWWGRSVSMIQGKAIPVPNAQELLSGDLEMPSSPSSQRVLLSVLASCSAFYAKSGQYKQACSLDEAAFNLTRSVRQPDSLSNTSPAHALHALALLHRSSVFCIHRAEVSYALKDRASVPIQWLTTAAQSSERVARALAASSKPGTSSTNSPLSSYAQHPTLKRPAASLLRDARRAATESWNLLGILKEKQDKQEAFKCYERAVGWASKPDAFGTPAEETLAAEWAIVWENYNRLGGAVRA</sequence>
<evidence type="ECO:0000313" key="4">
    <source>
        <dbReference type="Proteomes" id="UP001465976"/>
    </source>
</evidence>
<dbReference type="InterPro" id="IPR011990">
    <property type="entry name" value="TPR-like_helical_dom_sf"/>
</dbReference>
<organism evidence="3 4">
    <name type="scientific">Marasmius crinis-equi</name>
    <dbReference type="NCBI Taxonomy" id="585013"/>
    <lineage>
        <taxon>Eukaryota</taxon>
        <taxon>Fungi</taxon>
        <taxon>Dikarya</taxon>
        <taxon>Basidiomycota</taxon>
        <taxon>Agaricomycotina</taxon>
        <taxon>Agaricomycetes</taxon>
        <taxon>Agaricomycetidae</taxon>
        <taxon>Agaricales</taxon>
        <taxon>Marasmiineae</taxon>
        <taxon>Marasmiaceae</taxon>
        <taxon>Marasmius</taxon>
    </lineage>
</organism>
<keyword evidence="2" id="KW-0472">Membrane</keyword>
<keyword evidence="2" id="KW-1133">Transmembrane helix</keyword>
<feature type="transmembrane region" description="Helical" evidence="2">
    <location>
        <begin position="67"/>
        <end position="88"/>
    </location>
</feature>
<gene>
    <name evidence="3" type="ORF">V5O48_000331</name>
</gene>
<comment type="caution">
    <text evidence="3">The sequence shown here is derived from an EMBL/GenBank/DDBJ whole genome shotgun (WGS) entry which is preliminary data.</text>
</comment>
<dbReference type="Proteomes" id="UP001465976">
    <property type="component" value="Unassembled WGS sequence"/>
</dbReference>
<evidence type="ECO:0000313" key="3">
    <source>
        <dbReference type="EMBL" id="KAL0581749.1"/>
    </source>
</evidence>
<evidence type="ECO:0000256" key="2">
    <source>
        <dbReference type="SAM" id="Phobius"/>
    </source>
</evidence>
<proteinExistence type="predicted"/>
<name>A0ABR3G1P8_9AGAR</name>
<dbReference type="EMBL" id="JBAHYK010000005">
    <property type="protein sequence ID" value="KAL0581749.1"/>
    <property type="molecule type" value="Genomic_DNA"/>
</dbReference>
<accession>A0ABR3G1P8</accession>
<protein>
    <submittedName>
        <fullName evidence="3">Uncharacterized protein</fullName>
    </submittedName>
</protein>
<keyword evidence="4" id="KW-1185">Reference proteome</keyword>
<feature type="compositionally biased region" description="Polar residues" evidence="1">
    <location>
        <begin position="410"/>
        <end position="425"/>
    </location>
</feature>